<sequence>MSLRMNLYGCDLQSVTASFGSQDEGLLKRAIDNLAQILQPGDDLNKAICWLQTIIKTNVPLRVNRPAPFVSEDGGLLVCQLEAEIHVLALHCLVTAVRREEHLNLTEESSFWNHGAVTELQMELSSCRFEPSDVPLSQLLNYFAILIKGTPFFGDDFRSSWSIYSFLPHSELSHLTTALQDALTYERMLPEKMPEEIRQQYTTKLSDGMNTFVSEFIGWLKQLDRSGQDMYLIWS</sequence>
<organism evidence="1 2">
    <name type="scientific">Gimesia fumaroli</name>
    <dbReference type="NCBI Taxonomy" id="2527976"/>
    <lineage>
        <taxon>Bacteria</taxon>
        <taxon>Pseudomonadati</taxon>
        <taxon>Planctomycetota</taxon>
        <taxon>Planctomycetia</taxon>
        <taxon>Planctomycetales</taxon>
        <taxon>Planctomycetaceae</taxon>
        <taxon>Gimesia</taxon>
    </lineage>
</organism>
<evidence type="ECO:0000313" key="2">
    <source>
        <dbReference type="Proteomes" id="UP000318313"/>
    </source>
</evidence>
<gene>
    <name evidence="1" type="ORF">Enr17x_38490</name>
</gene>
<dbReference type="OrthoDB" id="9961636at2"/>
<proteinExistence type="predicted"/>
<dbReference type="AlphaFoldDB" id="A0A518IFE6"/>
<keyword evidence="2" id="KW-1185">Reference proteome</keyword>
<name>A0A518IFE6_9PLAN</name>
<accession>A0A518IFE6</accession>
<dbReference type="Proteomes" id="UP000318313">
    <property type="component" value="Chromosome"/>
</dbReference>
<protein>
    <submittedName>
        <fullName evidence="1">Uncharacterized protein</fullName>
    </submittedName>
</protein>
<reference evidence="1 2" key="1">
    <citation type="submission" date="2019-03" db="EMBL/GenBank/DDBJ databases">
        <title>Deep-cultivation of Planctomycetes and their phenomic and genomic characterization uncovers novel biology.</title>
        <authorList>
            <person name="Wiegand S."/>
            <person name="Jogler M."/>
            <person name="Boedeker C."/>
            <person name="Pinto D."/>
            <person name="Vollmers J."/>
            <person name="Rivas-Marin E."/>
            <person name="Kohn T."/>
            <person name="Peeters S.H."/>
            <person name="Heuer A."/>
            <person name="Rast P."/>
            <person name="Oberbeckmann S."/>
            <person name="Bunk B."/>
            <person name="Jeske O."/>
            <person name="Meyerdierks A."/>
            <person name="Storesund J.E."/>
            <person name="Kallscheuer N."/>
            <person name="Luecker S."/>
            <person name="Lage O.M."/>
            <person name="Pohl T."/>
            <person name="Merkel B.J."/>
            <person name="Hornburger P."/>
            <person name="Mueller R.-W."/>
            <person name="Bruemmer F."/>
            <person name="Labrenz M."/>
            <person name="Spormann A.M."/>
            <person name="Op den Camp H."/>
            <person name="Overmann J."/>
            <person name="Amann R."/>
            <person name="Jetten M.S.M."/>
            <person name="Mascher T."/>
            <person name="Medema M.H."/>
            <person name="Devos D.P."/>
            <person name="Kaster A.-K."/>
            <person name="Ovreas L."/>
            <person name="Rohde M."/>
            <person name="Galperin M.Y."/>
            <person name="Jogler C."/>
        </authorList>
    </citation>
    <scope>NUCLEOTIDE SEQUENCE [LARGE SCALE GENOMIC DNA]</scope>
    <source>
        <strain evidence="1 2">Enr17</strain>
    </source>
</reference>
<dbReference type="RefSeq" id="WP_145311187.1">
    <property type="nucleotide sequence ID" value="NZ_CP037452.1"/>
</dbReference>
<dbReference type="EMBL" id="CP037452">
    <property type="protein sequence ID" value="QDV51790.1"/>
    <property type="molecule type" value="Genomic_DNA"/>
</dbReference>
<dbReference type="KEGG" id="gfm:Enr17x_38490"/>
<evidence type="ECO:0000313" key="1">
    <source>
        <dbReference type="EMBL" id="QDV51790.1"/>
    </source>
</evidence>